<dbReference type="SUPFAM" id="SSF81321">
    <property type="entry name" value="Family A G protein-coupled receptor-like"/>
    <property type="match status" value="1"/>
</dbReference>
<keyword evidence="8" id="KW-1185">Reference proteome</keyword>
<dbReference type="Pfam" id="PF00001">
    <property type="entry name" value="7tm_1"/>
    <property type="match status" value="1"/>
</dbReference>
<feature type="transmembrane region" description="Helical" evidence="5">
    <location>
        <begin position="195"/>
        <end position="217"/>
    </location>
</feature>
<dbReference type="EMBL" id="CAJNOJ010000580">
    <property type="protein sequence ID" value="CAF1489517.1"/>
    <property type="molecule type" value="Genomic_DNA"/>
</dbReference>
<keyword evidence="2 5" id="KW-0812">Transmembrane</keyword>
<organism evidence="7 9">
    <name type="scientific">Adineta ricciae</name>
    <name type="common">Rotifer</name>
    <dbReference type="NCBI Taxonomy" id="249248"/>
    <lineage>
        <taxon>Eukaryota</taxon>
        <taxon>Metazoa</taxon>
        <taxon>Spiralia</taxon>
        <taxon>Gnathifera</taxon>
        <taxon>Rotifera</taxon>
        <taxon>Eurotatoria</taxon>
        <taxon>Bdelloidea</taxon>
        <taxon>Adinetida</taxon>
        <taxon>Adinetidae</taxon>
        <taxon>Adineta</taxon>
    </lineage>
</organism>
<sequence length="330" mass="39436">MASNESILVKEDYTNSFLPHELRFWIILSFNTLSLVCSLFQLYHLCTKRALRTALNNHSIIALLCTGLSSQLIDIPFYVVYIRLGYVWPSTPFFCRFWWYVDMEALEVTVFLVLWTSLERHMLIFHDRWFVTAKKRWLLHYLPLIFFIAYPLLFYLIILLFVTCDYPASYDYTQPWCYYSPICYNDIILVRYDILANWTVCATLKLLSDVALIGRFIWHRRIRLHQPVQWRKHRKMFLQLMSISMLTSSFSMPLLIFYLLVNFANLSTNINPNLELSLLYLLLCSILCLPFVMLLSFPKKYWLDKWKTLLCERRRPPSRQIAPARIFPPS</sequence>
<reference evidence="7" key="1">
    <citation type="submission" date="2021-02" db="EMBL/GenBank/DDBJ databases">
        <authorList>
            <person name="Nowell W R."/>
        </authorList>
    </citation>
    <scope>NUCLEOTIDE SEQUENCE</scope>
</reference>
<protein>
    <recommendedName>
        <fullName evidence="10">G-protein coupled receptors family 1 profile domain-containing protein</fullName>
    </recommendedName>
</protein>
<comment type="subcellular location">
    <subcellularLocation>
        <location evidence="1">Membrane</location>
    </subcellularLocation>
</comment>
<dbReference type="InterPro" id="IPR000276">
    <property type="entry name" value="GPCR_Rhodpsn"/>
</dbReference>
<feature type="transmembrane region" description="Helical" evidence="5">
    <location>
        <begin position="138"/>
        <end position="162"/>
    </location>
</feature>
<evidence type="ECO:0008006" key="10">
    <source>
        <dbReference type="Google" id="ProtNLM"/>
    </source>
</evidence>
<dbReference type="Gene3D" id="1.20.1070.10">
    <property type="entry name" value="Rhodopsin 7-helix transmembrane proteins"/>
    <property type="match status" value="1"/>
</dbReference>
<dbReference type="CDD" id="cd00637">
    <property type="entry name" value="7tm_classA_rhodopsin-like"/>
    <property type="match status" value="1"/>
</dbReference>
<dbReference type="AlphaFoldDB" id="A0A815SEG4"/>
<dbReference type="Proteomes" id="UP000663852">
    <property type="component" value="Unassembled WGS sequence"/>
</dbReference>
<evidence type="ECO:0000256" key="4">
    <source>
        <dbReference type="ARBA" id="ARBA00023136"/>
    </source>
</evidence>
<dbReference type="GO" id="GO:0016020">
    <property type="term" value="C:membrane"/>
    <property type="evidence" value="ECO:0007669"/>
    <property type="project" value="UniProtKB-SubCell"/>
</dbReference>
<dbReference type="OrthoDB" id="10525666at2759"/>
<evidence type="ECO:0000313" key="8">
    <source>
        <dbReference type="Proteomes" id="UP000663828"/>
    </source>
</evidence>
<evidence type="ECO:0000313" key="6">
    <source>
        <dbReference type="EMBL" id="CAF1158441.1"/>
    </source>
</evidence>
<proteinExistence type="predicted"/>
<feature type="transmembrane region" description="Helical" evidence="5">
    <location>
        <begin position="22"/>
        <end position="43"/>
    </location>
</feature>
<evidence type="ECO:0000256" key="1">
    <source>
        <dbReference type="ARBA" id="ARBA00004370"/>
    </source>
</evidence>
<dbReference type="GO" id="GO:0004930">
    <property type="term" value="F:G protein-coupled receptor activity"/>
    <property type="evidence" value="ECO:0007669"/>
    <property type="project" value="InterPro"/>
</dbReference>
<accession>A0A815SEG4</accession>
<keyword evidence="4 5" id="KW-0472">Membrane</keyword>
<evidence type="ECO:0000256" key="2">
    <source>
        <dbReference type="ARBA" id="ARBA00022692"/>
    </source>
</evidence>
<evidence type="ECO:0000256" key="5">
    <source>
        <dbReference type="SAM" id="Phobius"/>
    </source>
</evidence>
<gene>
    <name evidence="7" type="ORF">EDS130_LOCUS41936</name>
    <name evidence="6" type="ORF">XAT740_LOCUS21347</name>
</gene>
<feature type="transmembrane region" description="Helical" evidence="5">
    <location>
        <begin position="97"/>
        <end position="118"/>
    </location>
</feature>
<comment type="caution">
    <text evidence="7">The sequence shown here is derived from an EMBL/GenBank/DDBJ whole genome shotgun (WGS) entry which is preliminary data.</text>
</comment>
<keyword evidence="3 5" id="KW-1133">Transmembrane helix</keyword>
<feature type="transmembrane region" description="Helical" evidence="5">
    <location>
        <begin position="55"/>
        <end position="77"/>
    </location>
</feature>
<name>A0A815SEG4_ADIRI</name>
<evidence type="ECO:0000256" key="3">
    <source>
        <dbReference type="ARBA" id="ARBA00022989"/>
    </source>
</evidence>
<evidence type="ECO:0000313" key="7">
    <source>
        <dbReference type="EMBL" id="CAF1489517.1"/>
    </source>
</evidence>
<dbReference type="EMBL" id="CAJNOR010001529">
    <property type="protein sequence ID" value="CAF1158441.1"/>
    <property type="molecule type" value="Genomic_DNA"/>
</dbReference>
<evidence type="ECO:0000313" key="9">
    <source>
        <dbReference type="Proteomes" id="UP000663852"/>
    </source>
</evidence>
<dbReference type="Proteomes" id="UP000663828">
    <property type="component" value="Unassembled WGS sequence"/>
</dbReference>
<feature type="transmembrane region" description="Helical" evidence="5">
    <location>
        <begin position="237"/>
        <end position="258"/>
    </location>
</feature>
<feature type="transmembrane region" description="Helical" evidence="5">
    <location>
        <begin position="278"/>
        <end position="297"/>
    </location>
</feature>
<dbReference type="PROSITE" id="PS00237">
    <property type="entry name" value="G_PROTEIN_RECEP_F1_1"/>
    <property type="match status" value="1"/>
</dbReference>